<dbReference type="InterPro" id="IPR003593">
    <property type="entry name" value="AAA+_ATPase"/>
</dbReference>
<evidence type="ECO:0000259" key="4">
    <source>
        <dbReference type="PROSITE" id="PS50893"/>
    </source>
</evidence>
<dbReference type="CDD" id="cd03230">
    <property type="entry name" value="ABC_DR_subfamily_A"/>
    <property type="match status" value="1"/>
</dbReference>
<organism evidence="5 6">
    <name type="scientific">Eilatimonas milleporae</name>
    <dbReference type="NCBI Taxonomy" id="911205"/>
    <lineage>
        <taxon>Bacteria</taxon>
        <taxon>Pseudomonadati</taxon>
        <taxon>Pseudomonadota</taxon>
        <taxon>Alphaproteobacteria</taxon>
        <taxon>Kordiimonadales</taxon>
        <taxon>Kordiimonadaceae</taxon>
        <taxon>Eilatimonas</taxon>
    </lineage>
</organism>
<evidence type="ECO:0000256" key="1">
    <source>
        <dbReference type="ARBA" id="ARBA00022448"/>
    </source>
</evidence>
<keyword evidence="2" id="KW-0547">Nucleotide-binding</keyword>
<keyword evidence="6" id="KW-1185">Reference proteome</keyword>
<sequence length="242" mass="25453">MLEARNLSKSFGAVTALDGLNLGVREGEILCLLGANGAGKTTTINLFLGFLEPSAGEALVDGVAVHRDPAGARARLGYIPEQVALYPQLSGLENLDYFLRLAGVKATGAALLDALEAAGLERAAARRKAGTYSKGMRQKVGIGVALAKKAPVLLLDEPLSGLDPSAANGLCASLRRLRDKGCAILMATHDVFRAKEIGTRIGIMKGGRLVDRLEADTLDAREIERIYLSHMHDGAGAVMHVG</sequence>
<gene>
    <name evidence="5" type="ORF">BXY39_3278</name>
</gene>
<keyword evidence="1" id="KW-0813">Transport</keyword>
<evidence type="ECO:0000313" key="6">
    <source>
        <dbReference type="Proteomes" id="UP000271227"/>
    </source>
</evidence>
<evidence type="ECO:0000313" key="5">
    <source>
        <dbReference type="EMBL" id="RMB02922.1"/>
    </source>
</evidence>
<accession>A0A3M0C0T8</accession>
<dbReference type="OrthoDB" id="9778547at2"/>
<dbReference type="PANTHER" id="PTHR42939:SF1">
    <property type="entry name" value="ABC TRANSPORTER ATP-BINDING PROTEIN ALBC-RELATED"/>
    <property type="match status" value="1"/>
</dbReference>
<name>A0A3M0C0T8_9PROT</name>
<dbReference type="InParanoid" id="A0A3M0C0T8"/>
<dbReference type="GO" id="GO:0005524">
    <property type="term" value="F:ATP binding"/>
    <property type="evidence" value="ECO:0007669"/>
    <property type="project" value="UniProtKB-KW"/>
</dbReference>
<dbReference type="Gene3D" id="3.40.50.300">
    <property type="entry name" value="P-loop containing nucleotide triphosphate hydrolases"/>
    <property type="match status" value="1"/>
</dbReference>
<dbReference type="Proteomes" id="UP000271227">
    <property type="component" value="Unassembled WGS sequence"/>
</dbReference>
<dbReference type="InterPro" id="IPR027417">
    <property type="entry name" value="P-loop_NTPase"/>
</dbReference>
<dbReference type="InterPro" id="IPR051782">
    <property type="entry name" value="ABC_Transporter_VariousFunc"/>
</dbReference>
<dbReference type="InterPro" id="IPR003439">
    <property type="entry name" value="ABC_transporter-like_ATP-bd"/>
</dbReference>
<feature type="domain" description="ABC transporter" evidence="4">
    <location>
        <begin position="2"/>
        <end position="231"/>
    </location>
</feature>
<evidence type="ECO:0000256" key="3">
    <source>
        <dbReference type="ARBA" id="ARBA00022840"/>
    </source>
</evidence>
<dbReference type="AlphaFoldDB" id="A0A3M0C0T8"/>
<comment type="caution">
    <text evidence="5">The sequence shown here is derived from an EMBL/GenBank/DDBJ whole genome shotgun (WGS) entry which is preliminary data.</text>
</comment>
<dbReference type="PROSITE" id="PS50893">
    <property type="entry name" value="ABC_TRANSPORTER_2"/>
    <property type="match status" value="1"/>
</dbReference>
<dbReference type="SMART" id="SM00382">
    <property type="entry name" value="AAA"/>
    <property type="match status" value="1"/>
</dbReference>
<dbReference type="EMBL" id="REFR01000014">
    <property type="protein sequence ID" value="RMB02922.1"/>
    <property type="molecule type" value="Genomic_DNA"/>
</dbReference>
<dbReference type="PROSITE" id="PS00211">
    <property type="entry name" value="ABC_TRANSPORTER_1"/>
    <property type="match status" value="1"/>
</dbReference>
<proteinExistence type="predicted"/>
<dbReference type="SUPFAM" id="SSF52540">
    <property type="entry name" value="P-loop containing nucleoside triphosphate hydrolases"/>
    <property type="match status" value="1"/>
</dbReference>
<protein>
    <submittedName>
        <fullName evidence="5">ABC-2 type transport system ATP-binding protein</fullName>
    </submittedName>
</protein>
<dbReference type="Pfam" id="PF00005">
    <property type="entry name" value="ABC_tran"/>
    <property type="match status" value="1"/>
</dbReference>
<keyword evidence="3 5" id="KW-0067">ATP-binding</keyword>
<evidence type="ECO:0000256" key="2">
    <source>
        <dbReference type="ARBA" id="ARBA00022741"/>
    </source>
</evidence>
<dbReference type="PANTHER" id="PTHR42939">
    <property type="entry name" value="ABC TRANSPORTER ATP-BINDING PROTEIN ALBC-RELATED"/>
    <property type="match status" value="1"/>
</dbReference>
<dbReference type="RefSeq" id="WP_121939909.1">
    <property type="nucleotide sequence ID" value="NZ_REFR01000014.1"/>
</dbReference>
<dbReference type="GO" id="GO:0016887">
    <property type="term" value="F:ATP hydrolysis activity"/>
    <property type="evidence" value="ECO:0007669"/>
    <property type="project" value="InterPro"/>
</dbReference>
<reference evidence="5 6" key="1">
    <citation type="submission" date="2018-10" db="EMBL/GenBank/DDBJ databases">
        <title>Genomic Encyclopedia of Archaeal and Bacterial Type Strains, Phase II (KMG-II): from individual species to whole genera.</title>
        <authorList>
            <person name="Goeker M."/>
        </authorList>
    </citation>
    <scope>NUCLEOTIDE SEQUENCE [LARGE SCALE GENOMIC DNA]</scope>
    <source>
        <strain evidence="5 6">DSM 25217</strain>
    </source>
</reference>
<dbReference type="InterPro" id="IPR017871">
    <property type="entry name" value="ABC_transporter-like_CS"/>
</dbReference>